<dbReference type="EMBL" id="AMRI01000006">
    <property type="protein sequence ID" value="EKE75967.1"/>
    <property type="molecule type" value="Genomic_DNA"/>
</dbReference>
<reference evidence="2 3" key="1">
    <citation type="journal article" date="2012" name="J. Bacteriol.">
        <title>Genome Sequence of Gallaecimonas xiamenensis Type Strain 3-C-1.</title>
        <authorList>
            <person name="Lai Q."/>
            <person name="Wang L."/>
            <person name="Wang W."/>
            <person name="Shao Z."/>
        </authorList>
    </citation>
    <scope>NUCLEOTIDE SEQUENCE [LARGE SCALE GENOMIC DNA]</scope>
    <source>
        <strain evidence="2 3">3-C-1</strain>
    </source>
</reference>
<protein>
    <recommendedName>
        <fullName evidence="1">SpaA-like prealbumin fold domain-containing protein</fullName>
    </recommendedName>
</protein>
<dbReference type="STRING" id="745411.B3C1_05892"/>
<dbReference type="PATRIC" id="fig|745411.4.peg.1173"/>
<dbReference type="RefSeq" id="WP_008483557.1">
    <property type="nucleotide sequence ID" value="NZ_AMRI01000006.1"/>
</dbReference>
<evidence type="ECO:0000313" key="2">
    <source>
        <dbReference type="EMBL" id="EKE75967.1"/>
    </source>
</evidence>
<sequence>MLLLGLFGPPAFAADPDGVAFTQEGCNLDHGGTISFPGGPASVPICSDNGYTTGNLGKSWSELDLVPHRLTTKTGPNDPSQTYKLRVGGDNLLNGYEGWDVITVPVINAAKSAASCQLVSVGPIEKTPGVIGGVETTINRLLEIHQEPNTTCVFDYAQRLALGAHLYSGSSLQSQLLKENFDSIGQRTISLPVAEIAPQELSKTMSATQDSAYVWEVTKEANPANLAFGDSCQLDQGDFSKQTEITVSWQVVNTTPGMVKVMTTVKATNPSTRDINVKATDKIYGDLGMGDELLDTVVGMEVLVPAGSMVVVLEHEFDAPANVSNLHDLASAQYIDLITMVPVPGTTTAEASADIQQGQLLNATAVITDEENISGTGLSFSVDSFSGAGGSFIGYNQGDETTGPVVWESAVQSGAGSVTFVKTVYLDEPRITSGVLSDTATLNASDGFSDSDSASVDISSDAYVSLTINKTLSEDILQGAESATFDFDINGPDGMASASITLLAGETSGQQTLNNLSPGLYEVTELPTAGFTAVSNFDSDNIVLPNCAGSVDFTNNPDKAKAKVVKVTVPAGYEDGWAFNLSGPGVNENGVTAGGQIAFSADLGEGSYTLTETQQAGWDLTGVTPPAGGAGDIGAKTCSFSVNLPGDANQTFTCTFENTKRGQIILVKNTFGGDGTFDFTHSIDGLLNQLTTSGGTASDASDPLLPGTYSIAEVVPAGWDLTNSYCDDGSDPANIGLEAGETVTCTFENTKRGMLIVEKIAQSTAGVPFEARDFDFFGTQGNFALTPSGYGPAGKDSTSFEVVPGAYLIGESGPGAPWSLSSIVCDDNNSAGDTLSGEALYNVEAGEVVTCTFTNERGQAPGIIRIVKESIGGTDLFGYTATFPPLAFDLDTTVVNPNQSDFNVAAGVYTVTENDPNAQGYDLIGLVCVDPKDGVNPQPTSWDLGTRTATISVDDGELVVCTFTNRKRGKIILKKVTIGGDGDFDFSGEINTTLQNGGMDMKEVLPGSYNITEADQVGWDLLSINCDDGDSNGSGNTATYNVAAGEVVTCTFTNQKRGKIIVVKEAEPNDTGVAFDFTSSYGAPFALMHGQSNDSGWLLPGSYGVGESVPAGWDLTASSCDDGSNPGNIGLAPGEIVTCTFHNVQRGMVDVVKTLAGMDLAAGEQFTFELRLGDATGGAIASATAAGPLATGESVMFSCNGDSENCTNVGGMAKLRIYDGGGAPIQYAFCETNMQPGWANNSLDGDTWFVPGGGNPDVDNSTECISFTLMPGETRTFHIDDVPPPGGDARTIGYWKNWTSCDGKGHQDWTMDQNLPITLYPGFTLGDADPTNADPDCAYVIDLLDKRDVADESVIKDGKKMASDAAYGLAAQYVAYLLNQNAGAATCPAASNAASQAATLLGSISFDGHGSYFGKGKKGQGDAALANNLAGILDAYNNNQLCP</sequence>
<feature type="domain" description="SpaA-like prealbumin fold" evidence="1">
    <location>
        <begin position="864"/>
        <end position="967"/>
    </location>
</feature>
<feature type="domain" description="SpaA-like prealbumin fold" evidence="1">
    <location>
        <begin position="971"/>
        <end position="1056"/>
    </location>
</feature>
<comment type="caution">
    <text evidence="2">The sequence shown here is derived from an EMBL/GenBank/DDBJ whole genome shotgun (WGS) entry which is preliminary data.</text>
</comment>
<evidence type="ECO:0000313" key="3">
    <source>
        <dbReference type="Proteomes" id="UP000006755"/>
    </source>
</evidence>
<dbReference type="Proteomes" id="UP000006755">
    <property type="component" value="Unassembled WGS sequence"/>
</dbReference>
<evidence type="ECO:0000259" key="1">
    <source>
        <dbReference type="Pfam" id="PF24514"/>
    </source>
</evidence>
<dbReference type="eggNOG" id="COG4932">
    <property type="taxonomic scope" value="Bacteria"/>
</dbReference>
<feature type="domain" description="SpaA-like prealbumin fold" evidence="1">
    <location>
        <begin position="758"/>
        <end position="857"/>
    </location>
</feature>
<feature type="domain" description="SpaA-like prealbumin fold" evidence="1">
    <location>
        <begin position="664"/>
        <end position="751"/>
    </location>
</feature>
<dbReference type="OrthoDB" id="5807613at2"/>
<proteinExistence type="predicted"/>
<dbReference type="InterPro" id="IPR055371">
    <property type="entry name" value="SpaA_PFL_dom_4"/>
</dbReference>
<organism evidence="2 3">
    <name type="scientific">Gallaecimonas xiamenensis 3-C-1</name>
    <dbReference type="NCBI Taxonomy" id="745411"/>
    <lineage>
        <taxon>Bacteria</taxon>
        <taxon>Pseudomonadati</taxon>
        <taxon>Pseudomonadota</taxon>
        <taxon>Gammaproteobacteria</taxon>
        <taxon>Enterobacterales</taxon>
        <taxon>Gallaecimonadaceae</taxon>
        <taxon>Gallaecimonas</taxon>
    </lineage>
</organism>
<accession>K2JNA0</accession>
<dbReference type="Pfam" id="PF24514">
    <property type="entry name" value="SpaA_4"/>
    <property type="match status" value="4"/>
</dbReference>
<keyword evidence="3" id="KW-1185">Reference proteome</keyword>
<gene>
    <name evidence="2" type="ORF">B3C1_05892</name>
</gene>
<name>K2JNA0_9GAMM</name>